<feature type="binding site" evidence="9">
    <location>
        <begin position="203"/>
        <end position="208"/>
    </location>
    <ligand>
        <name>ATP</name>
        <dbReference type="ChEBI" id="CHEBI:30616"/>
    </ligand>
</feature>
<dbReference type="InterPro" id="IPR012340">
    <property type="entry name" value="NA-bd_OB-fold"/>
</dbReference>
<name>A0A940WSY6_9ACTN</name>
<dbReference type="Proteomes" id="UP000674234">
    <property type="component" value="Unassembled WGS sequence"/>
</dbReference>
<dbReference type="InterPro" id="IPR004665">
    <property type="entry name" value="Term_rho"/>
</dbReference>
<evidence type="ECO:0000256" key="9">
    <source>
        <dbReference type="HAMAP-Rule" id="MF_01884"/>
    </source>
</evidence>
<keyword evidence="14" id="KW-1185">Reference proteome</keyword>
<evidence type="ECO:0000313" key="13">
    <source>
        <dbReference type="EMBL" id="MBP2706491.1"/>
    </source>
</evidence>
<dbReference type="AlphaFoldDB" id="A0A940WSY6"/>
<evidence type="ECO:0000256" key="7">
    <source>
        <dbReference type="ARBA" id="ARBA00023015"/>
    </source>
</evidence>
<proteinExistence type="inferred from homology"/>
<dbReference type="InterPro" id="IPR041703">
    <property type="entry name" value="Rho_factor_ATP-bd"/>
</dbReference>
<reference evidence="13" key="1">
    <citation type="submission" date="2021-02" db="EMBL/GenBank/DDBJ databases">
        <title>Draft genome sequence of Microbispora sp. RL4-1S isolated from rice leaves in Thailand.</title>
        <authorList>
            <person name="Muangham S."/>
            <person name="Duangmal K."/>
        </authorList>
    </citation>
    <scope>NUCLEOTIDE SEQUENCE</scope>
    <source>
        <strain evidence="13">RL4-1S</strain>
    </source>
</reference>
<keyword evidence="5 9" id="KW-0067">ATP-binding</keyword>
<dbReference type="GO" id="GO:0006353">
    <property type="term" value="P:DNA-templated transcription termination"/>
    <property type="evidence" value="ECO:0007669"/>
    <property type="project" value="UniProtKB-UniRule"/>
</dbReference>
<dbReference type="PANTHER" id="PTHR46425:SF1">
    <property type="entry name" value="TRANSCRIPTION TERMINATION FACTOR RHO"/>
    <property type="match status" value="1"/>
</dbReference>
<dbReference type="SUPFAM" id="SSF52540">
    <property type="entry name" value="P-loop containing nucleoside triphosphate hydrolases"/>
    <property type="match status" value="1"/>
</dbReference>
<feature type="domain" description="Rho RNA-BD" evidence="12">
    <location>
        <begin position="85"/>
        <end position="150"/>
    </location>
</feature>
<organism evidence="13 14">
    <name type="scientific">Microbispora oryzae</name>
    <dbReference type="NCBI Taxonomy" id="2806554"/>
    <lineage>
        <taxon>Bacteria</taxon>
        <taxon>Bacillati</taxon>
        <taxon>Actinomycetota</taxon>
        <taxon>Actinomycetes</taxon>
        <taxon>Streptosporangiales</taxon>
        <taxon>Streptosporangiaceae</taxon>
        <taxon>Microbispora</taxon>
    </lineage>
</organism>
<comment type="similarity">
    <text evidence="9 10">Belongs to the Rho family.</text>
</comment>
<dbReference type="PROSITE" id="PS51856">
    <property type="entry name" value="RHO_RNA_BD"/>
    <property type="match status" value="1"/>
</dbReference>
<feature type="binding site" evidence="9">
    <location>
        <position position="234"/>
    </location>
    <ligand>
        <name>ATP</name>
        <dbReference type="ChEBI" id="CHEBI:30616"/>
    </ligand>
</feature>
<sequence>MGHVRRSLHLGAFAHFVASSPGPRTTGFSGRPASSRSDRVRRPRPTLLSSGVVLTTTSIGTAGSRPRTADGRAGHARAPRPSQSPVTVTGLLDVTGRNTVIRTAGYLPGPGDVTVPAALVTSQGLRRGDVVHGTAVGGRLAAVATVNGEQPGRPRSDFADLVPVHPSERLRLETSPGVLATRVIDLLAPIGKGQRGLIVAPPKAGKTLLLRAVADAISTNHPECHLMVVLVDERPEEVTDMREHVRGEVIASAFDRPPQDHITLAELAVERAKRLVEQGRDVVMLVDSITRLGRAYNLAAPSGGRILTGGIDSRAVYPPKRLLGAARDVEGGGSLTILATALVETGSRMDEHLFEEFKSTGNMDLRLNRSLAERRVFPAVDVTGSGTRREELLLDPAELVLVRKLRRALQDQEAFEPFLAGLKATKTNAELLLGLRNA</sequence>
<dbReference type="CDD" id="cd01128">
    <property type="entry name" value="rho_factor_C"/>
    <property type="match status" value="1"/>
</dbReference>
<dbReference type="Pfam" id="PF00006">
    <property type="entry name" value="ATP-synt_ab"/>
    <property type="match status" value="1"/>
</dbReference>
<dbReference type="NCBIfam" id="NF006886">
    <property type="entry name" value="PRK09376.1"/>
    <property type="match status" value="1"/>
</dbReference>
<keyword evidence="8 9" id="KW-0804">Transcription</keyword>
<dbReference type="GO" id="GO:0003723">
    <property type="term" value="F:RNA binding"/>
    <property type="evidence" value="ECO:0007669"/>
    <property type="project" value="UniProtKB-UniRule"/>
</dbReference>
<dbReference type="EC" id="3.6.4.-" evidence="9"/>
<keyword evidence="1 9" id="KW-0806">Transcription termination</keyword>
<gene>
    <name evidence="9 13" type="primary">rho</name>
    <name evidence="13" type="ORF">JOL79_22030</name>
</gene>
<evidence type="ECO:0000256" key="3">
    <source>
        <dbReference type="ARBA" id="ARBA00022801"/>
    </source>
</evidence>
<dbReference type="Gene3D" id="2.40.50.140">
    <property type="entry name" value="Nucleic acid-binding proteins"/>
    <property type="match status" value="1"/>
</dbReference>
<dbReference type="EMBL" id="JAFCNB010000012">
    <property type="protein sequence ID" value="MBP2706491.1"/>
    <property type="molecule type" value="Genomic_DNA"/>
</dbReference>
<protein>
    <recommendedName>
        <fullName evidence="9">Transcription termination factor Rho</fullName>
        <ecNumber evidence="9">3.6.4.-</ecNumber>
    </recommendedName>
    <alternativeName>
        <fullName evidence="9">ATP-dependent helicase Rho</fullName>
    </alternativeName>
</protein>
<evidence type="ECO:0000256" key="6">
    <source>
        <dbReference type="ARBA" id="ARBA00022884"/>
    </source>
</evidence>
<evidence type="ECO:0000256" key="2">
    <source>
        <dbReference type="ARBA" id="ARBA00022741"/>
    </source>
</evidence>
<comment type="function">
    <text evidence="9">Facilitates transcription termination by a mechanism that involves Rho binding to the nascent RNA, activation of Rho's RNA-dependent ATPase activity, and release of the mRNA from the DNA template.</text>
</comment>
<dbReference type="InterPro" id="IPR011113">
    <property type="entry name" value="Rho_RNA-bd"/>
</dbReference>
<dbReference type="PANTHER" id="PTHR46425">
    <property type="entry name" value="TRANSCRIPTION TERMINATION FACTOR RHO"/>
    <property type="match status" value="1"/>
</dbReference>
<feature type="binding site" evidence="9">
    <location>
        <begin position="191"/>
        <end position="196"/>
    </location>
    <ligand>
        <name>ATP</name>
        <dbReference type="ChEBI" id="CHEBI:30616"/>
    </ligand>
</feature>
<evidence type="ECO:0000313" key="14">
    <source>
        <dbReference type="Proteomes" id="UP000674234"/>
    </source>
</evidence>
<evidence type="ECO:0000256" key="8">
    <source>
        <dbReference type="ARBA" id="ARBA00023163"/>
    </source>
</evidence>
<feature type="region of interest" description="Disordered" evidence="11">
    <location>
        <begin position="19"/>
        <end position="85"/>
    </location>
</feature>
<evidence type="ECO:0000256" key="10">
    <source>
        <dbReference type="PROSITE-ProRule" id="PRU01203"/>
    </source>
</evidence>
<comment type="subunit">
    <text evidence="9">Homohexamer. The homohexamer assembles into an open ring structure.</text>
</comment>
<dbReference type="InterPro" id="IPR000194">
    <property type="entry name" value="ATPase_F1/V1/A1_a/bsu_nucl-bd"/>
</dbReference>
<dbReference type="GO" id="GO:0005524">
    <property type="term" value="F:ATP binding"/>
    <property type="evidence" value="ECO:0007669"/>
    <property type="project" value="UniProtKB-UniRule"/>
</dbReference>
<dbReference type="Pfam" id="PF07497">
    <property type="entry name" value="Rho_RNA_bind"/>
    <property type="match status" value="1"/>
</dbReference>
<keyword evidence="7 9" id="KW-0805">Transcription regulation</keyword>
<keyword evidence="6 9" id="KW-0694">RNA-binding</keyword>
<keyword evidence="3 9" id="KW-0378">Hydrolase</keyword>
<dbReference type="SMART" id="SM00382">
    <property type="entry name" value="AAA"/>
    <property type="match status" value="1"/>
</dbReference>
<feature type="compositionally biased region" description="Low complexity" evidence="11">
    <location>
        <begin position="45"/>
        <end position="61"/>
    </location>
</feature>
<evidence type="ECO:0000256" key="4">
    <source>
        <dbReference type="ARBA" id="ARBA00022806"/>
    </source>
</evidence>
<comment type="caution">
    <text evidence="9">Lacks conserved residue(s) required for the propagation of feature annotation.</text>
</comment>
<dbReference type="InterPro" id="IPR003593">
    <property type="entry name" value="AAA+_ATPase"/>
</dbReference>
<evidence type="ECO:0000256" key="5">
    <source>
        <dbReference type="ARBA" id="ARBA00022840"/>
    </source>
</evidence>
<dbReference type="GO" id="GO:0008186">
    <property type="term" value="F:ATP-dependent activity, acting on RNA"/>
    <property type="evidence" value="ECO:0007669"/>
    <property type="project" value="InterPro"/>
</dbReference>
<dbReference type="Gene3D" id="3.40.50.300">
    <property type="entry name" value="P-loop containing nucleotide triphosphate hydrolases"/>
    <property type="match status" value="1"/>
</dbReference>
<accession>A0A940WSY6</accession>
<dbReference type="HAMAP" id="MF_01884">
    <property type="entry name" value="Rho"/>
    <property type="match status" value="1"/>
</dbReference>
<keyword evidence="2 9" id="KW-0547">Nucleotide-binding</keyword>
<evidence type="ECO:0000259" key="12">
    <source>
        <dbReference type="PROSITE" id="PS51856"/>
    </source>
</evidence>
<evidence type="ECO:0000256" key="11">
    <source>
        <dbReference type="SAM" id="MobiDB-lite"/>
    </source>
</evidence>
<keyword evidence="4 9" id="KW-0347">Helicase</keyword>
<dbReference type="InterPro" id="IPR027417">
    <property type="entry name" value="P-loop_NTPase"/>
</dbReference>
<comment type="caution">
    <text evidence="13">The sequence shown here is derived from an EMBL/GenBank/DDBJ whole genome shotgun (WGS) entry which is preliminary data.</text>
</comment>
<dbReference type="GO" id="GO:0016787">
    <property type="term" value="F:hydrolase activity"/>
    <property type="evidence" value="ECO:0007669"/>
    <property type="project" value="UniProtKB-KW"/>
</dbReference>
<dbReference type="GO" id="GO:0004386">
    <property type="term" value="F:helicase activity"/>
    <property type="evidence" value="ECO:0007669"/>
    <property type="project" value="UniProtKB-UniRule"/>
</dbReference>
<evidence type="ECO:0000256" key="1">
    <source>
        <dbReference type="ARBA" id="ARBA00022472"/>
    </source>
</evidence>